<evidence type="ECO:0000313" key="1">
    <source>
        <dbReference type="EMBL" id="JAE32376.1"/>
    </source>
</evidence>
<reference evidence="1" key="2">
    <citation type="journal article" date="2015" name="Data Brief">
        <title>Shoot transcriptome of the giant reed, Arundo donax.</title>
        <authorList>
            <person name="Barrero R.A."/>
            <person name="Guerrero F.D."/>
            <person name="Moolhuijzen P."/>
            <person name="Goolsby J.A."/>
            <person name="Tidwell J."/>
            <person name="Bellgard S.E."/>
            <person name="Bellgard M.I."/>
        </authorList>
    </citation>
    <scope>NUCLEOTIDE SEQUENCE</scope>
    <source>
        <tissue evidence="1">Shoot tissue taken approximately 20 cm above the soil surface</tissue>
    </source>
</reference>
<proteinExistence type="predicted"/>
<accession>A0A0A9HC02</accession>
<organism evidence="1">
    <name type="scientific">Arundo donax</name>
    <name type="common">Giant reed</name>
    <name type="synonym">Donax arundinaceus</name>
    <dbReference type="NCBI Taxonomy" id="35708"/>
    <lineage>
        <taxon>Eukaryota</taxon>
        <taxon>Viridiplantae</taxon>
        <taxon>Streptophyta</taxon>
        <taxon>Embryophyta</taxon>
        <taxon>Tracheophyta</taxon>
        <taxon>Spermatophyta</taxon>
        <taxon>Magnoliopsida</taxon>
        <taxon>Liliopsida</taxon>
        <taxon>Poales</taxon>
        <taxon>Poaceae</taxon>
        <taxon>PACMAD clade</taxon>
        <taxon>Arundinoideae</taxon>
        <taxon>Arundineae</taxon>
        <taxon>Arundo</taxon>
    </lineage>
</organism>
<dbReference type="AlphaFoldDB" id="A0A0A9HC02"/>
<sequence length="71" mass="7941">MINLAAQLEGYAMICPRDTNFLLLLSFNLSPFCPDSILLPKNPNPQIRTELHALSLSLQEINTQENTSKPT</sequence>
<dbReference type="EMBL" id="GBRH01165520">
    <property type="protein sequence ID" value="JAE32376.1"/>
    <property type="molecule type" value="Transcribed_RNA"/>
</dbReference>
<protein>
    <submittedName>
        <fullName evidence="1">Uncharacterized protein</fullName>
    </submittedName>
</protein>
<name>A0A0A9HC02_ARUDO</name>
<reference evidence="1" key="1">
    <citation type="submission" date="2014-09" db="EMBL/GenBank/DDBJ databases">
        <authorList>
            <person name="Magalhaes I.L.F."/>
            <person name="Oliveira U."/>
            <person name="Santos F.R."/>
            <person name="Vidigal T.H.D.A."/>
            <person name="Brescovit A.D."/>
            <person name="Santos A.J."/>
        </authorList>
    </citation>
    <scope>NUCLEOTIDE SEQUENCE</scope>
    <source>
        <tissue evidence="1">Shoot tissue taken approximately 20 cm above the soil surface</tissue>
    </source>
</reference>